<dbReference type="InParanoid" id="T1ENY5"/>
<sequence length="684" mass="79123">MVARTIHADDLLCFLFNFRVEAENLKVLENIKQLYSVKELVNSKKSLISHVESLLESEKLKLVPHGNTKDAEIQEIFQVIDLVYLNKLEYKLPIYAAVNLKKVPCFASGLKQNDENSKDEKIQQQLHEIKEQLNTVSLGINKQNMLYSAVTAKNDNPTLNEIQSPRSLPRNPAVRIQIPPTAQQHQQHPSSSLGPLTHQQHQSPSAIQQENLFSIISKKKRQIKNIRGTNSTGMCPKSAGAIVKKKVYFVSNLADTVNNETLTEYLKTNKFKVISCFEAKSHLGKGFRICIDINNSDSTFTDSALWDEDTIIREWVFKPNNNIDKKNKNEINIDDKHLSNNDSNYYTVEEFSKNMLELQKHIGSDFISILCLNARSLFHKLLNLEILLKQFDFIFKIIVISESWLNDETADIIKLNNYNFVYKNRRNRRGGGVGMFIKDDAKYVVNESSIFDDDNVDILCVEFELHQASLHNMIIAIYRPPSYKYESFLEKIESILNSLNPLDKIFIVGDFNINLMDKTSKDFQNILLSHYFLPLIDLPTRITNNSISLIDNIFFKLNQQCYNGIIRSDFSYHYPIYTVVENTGFVTTDTLTLKRNINKRNISLIKEALSSEKWDSITDESNIDTCCMNFYNQLNKILDIYAPLQPLKRKNKKPWVSDEIIKLSKKQNKLYKKNNFNTYYRECK</sequence>
<dbReference type="Pfam" id="PF03372">
    <property type="entry name" value="Exo_endo_phos"/>
    <property type="match status" value="1"/>
</dbReference>
<name>T1ENY5_HELRO</name>
<protein>
    <recommendedName>
        <fullName evidence="2">Endonuclease/exonuclease/phosphatase domain-containing protein</fullName>
    </recommendedName>
</protein>
<evidence type="ECO:0000256" key="1">
    <source>
        <dbReference type="SAM" id="MobiDB-lite"/>
    </source>
</evidence>
<dbReference type="EnsemblMetazoa" id="HelroT159370">
    <property type="protein sequence ID" value="HelroP159370"/>
    <property type="gene ID" value="HelroG159370"/>
</dbReference>
<dbReference type="PANTHER" id="PTHR33776">
    <property type="entry name" value="ENDO/EXONUCLEASE/PHOSPHATASE DOMAIN-CONTAINING PROTEIN"/>
    <property type="match status" value="1"/>
</dbReference>
<dbReference type="SUPFAM" id="SSF56219">
    <property type="entry name" value="DNase I-like"/>
    <property type="match status" value="1"/>
</dbReference>
<evidence type="ECO:0000259" key="2">
    <source>
        <dbReference type="Pfam" id="PF03372"/>
    </source>
</evidence>
<evidence type="ECO:0000313" key="3">
    <source>
        <dbReference type="EMBL" id="ESO12785.1"/>
    </source>
</evidence>
<feature type="region of interest" description="Disordered" evidence="1">
    <location>
        <begin position="180"/>
        <end position="204"/>
    </location>
</feature>
<dbReference type="PANTHER" id="PTHR33776:SF4">
    <property type="entry name" value="ENDONUCLEASE_EXONUCLEASE_PHOSPHATASE DOMAIN-CONTAINING PROTEIN"/>
    <property type="match status" value="1"/>
</dbReference>
<reference evidence="4" key="3">
    <citation type="submission" date="2015-06" db="UniProtKB">
        <authorList>
            <consortium name="EnsemblMetazoa"/>
        </authorList>
    </citation>
    <scope>IDENTIFICATION</scope>
</reference>
<evidence type="ECO:0000313" key="5">
    <source>
        <dbReference type="Proteomes" id="UP000015101"/>
    </source>
</evidence>
<dbReference type="EMBL" id="AMQM01000240">
    <property type="status" value="NOT_ANNOTATED_CDS"/>
    <property type="molecule type" value="Genomic_DNA"/>
</dbReference>
<dbReference type="GO" id="GO:0003824">
    <property type="term" value="F:catalytic activity"/>
    <property type="evidence" value="ECO:0007669"/>
    <property type="project" value="InterPro"/>
</dbReference>
<organism evidence="4 5">
    <name type="scientific">Helobdella robusta</name>
    <name type="common">Californian leech</name>
    <dbReference type="NCBI Taxonomy" id="6412"/>
    <lineage>
        <taxon>Eukaryota</taxon>
        <taxon>Metazoa</taxon>
        <taxon>Spiralia</taxon>
        <taxon>Lophotrochozoa</taxon>
        <taxon>Annelida</taxon>
        <taxon>Clitellata</taxon>
        <taxon>Hirudinea</taxon>
        <taxon>Rhynchobdellida</taxon>
        <taxon>Glossiphoniidae</taxon>
        <taxon>Helobdella</taxon>
    </lineage>
</organism>
<dbReference type="OrthoDB" id="416454at2759"/>
<dbReference type="RefSeq" id="XP_009009505.1">
    <property type="nucleotide sequence ID" value="XM_009011257.1"/>
</dbReference>
<dbReference type="InterPro" id="IPR036691">
    <property type="entry name" value="Endo/exonu/phosph_ase_sf"/>
</dbReference>
<dbReference type="CTD" id="20198285"/>
<dbReference type="Gene3D" id="3.60.10.10">
    <property type="entry name" value="Endonuclease/exonuclease/phosphatase"/>
    <property type="match status" value="1"/>
</dbReference>
<dbReference type="HOGENOM" id="CLU_402412_0_0_1"/>
<dbReference type="Proteomes" id="UP000015101">
    <property type="component" value="Unassembled WGS sequence"/>
</dbReference>
<keyword evidence="5" id="KW-1185">Reference proteome</keyword>
<gene>
    <name evidence="4" type="primary">20198285</name>
    <name evidence="3" type="ORF">HELRODRAFT_159370</name>
</gene>
<dbReference type="KEGG" id="hro:HELRODRAFT_159370"/>
<dbReference type="InterPro" id="IPR005135">
    <property type="entry name" value="Endo/exonuclease/phosphatase"/>
</dbReference>
<dbReference type="GeneID" id="20198285"/>
<evidence type="ECO:0000313" key="4">
    <source>
        <dbReference type="EnsemblMetazoa" id="HelroP159370"/>
    </source>
</evidence>
<accession>T1ENY5</accession>
<dbReference type="EMBL" id="KB095811">
    <property type="protein sequence ID" value="ESO12785.1"/>
    <property type="molecule type" value="Genomic_DNA"/>
</dbReference>
<reference evidence="5" key="1">
    <citation type="submission" date="2012-12" db="EMBL/GenBank/DDBJ databases">
        <authorList>
            <person name="Hellsten U."/>
            <person name="Grimwood J."/>
            <person name="Chapman J.A."/>
            <person name="Shapiro H."/>
            <person name="Aerts A."/>
            <person name="Otillar R.P."/>
            <person name="Terry A.Y."/>
            <person name="Boore J.L."/>
            <person name="Simakov O."/>
            <person name="Marletaz F."/>
            <person name="Cho S.-J."/>
            <person name="Edsinger-Gonzales E."/>
            <person name="Havlak P."/>
            <person name="Kuo D.-H."/>
            <person name="Larsson T."/>
            <person name="Lv J."/>
            <person name="Arendt D."/>
            <person name="Savage R."/>
            <person name="Osoegawa K."/>
            <person name="de Jong P."/>
            <person name="Lindberg D.R."/>
            <person name="Seaver E.C."/>
            <person name="Weisblat D.A."/>
            <person name="Putnam N.H."/>
            <person name="Grigoriev I.V."/>
            <person name="Rokhsar D.S."/>
        </authorList>
    </citation>
    <scope>NUCLEOTIDE SEQUENCE</scope>
</reference>
<feature type="domain" description="Endonuclease/exonuclease/phosphatase" evidence="2">
    <location>
        <begin position="375"/>
        <end position="556"/>
    </location>
</feature>
<dbReference type="AlphaFoldDB" id="T1ENY5"/>
<proteinExistence type="predicted"/>
<reference evidence="3 5" key="2">
    <citation type="journal article" date="2013" name="Nature">
        <title>Insights into bilaterian evolution from three spiralian genomes.</title>
        <authorList>
            <person name="Simakov O."/>
            <person name="Marletaz F."/>
            <person name="Cho S.J."/>
            <person name="Edsinger-Gonzales E."/>
            <person name="Havlak P."/>
            <person name="Hellsten U."/>
            <person name="Kuo D.H."/>
            <person name="Larsson T."/>
            <person name="Lv J."/>
            <person name="Arendt D."/>
            <person name="Savage R."/>
            <person name="Osoegawa K."/>
            <person name="de Jong P."/>
            <person name="Grimwood J."/>
            <person name="Chapman J.A."/>
            <person name="Shapiro H."/>
            <person name="Aerts A."/>
            <person name="Otillar R.P."/>
            <person name="Terry A.Y."/>
            <person name="Boore J.L."/>
            <person name="Grigoriev I.V."/>
            <person name="Lindberg D.R."/>
            <person name="Seaver E.C."/>
            <person name="Weisblat D.A."/>
            <person name="Putnam N.H."/>
            <person name="Rokhsar D.S."/>
        </authorList>
    </citation>
    <scope>NUCLEOTIDE SEQUENCE</scope>
</reference>